<feature type="region of interest" description="Disordered" evidence="1">
    <location>
        <begin position="60"/>
        <end position="79"/>
    </location>
</feature>
<keyword evidence="2" id="KW-0548">Nucleotidyltransferase</keyword>
<keyword evidence="2" id="KW-0808">Transferase</keyword>
<sequence>MKGHRQWAFSLPPISSSSSSPSSSSASCASSASHYYHHASGRPAPHHSRLRSSCILSLSSCPSTGHSPRRNGRRRRGRRFLACPVRDRRTRGTGEGCVPEHSPSLLTWFPAFSPFSVRPSLYNSFSCMYNVSSSFCSSSSPKLRSFLHASTSSRTNLFSSSRGVRLSSSSPPRSSHTSSSSSTFLSLRNHLPLKPCRFFSLSPSCYSFSSFSSSHSIPGEQPGPKSDGGRRAWGEEEDEKEKSTGGSENTEWSIEKRTKKEKEKKESTGGEFACSFSLSSAKNPRLSDEEYVRKLGDELHAIDTEKLLPDRMQYLHKERLLAILGPLLKQHTGGSLIPFGSCANGFWKKHTQEKADHGQREEDQKKSL</sequence>
<protein>
    <submittedName>
        <fullName evidence="2">Polynucleotide adenylyltransferase</fullName>
    </submittedName>
</protein>
<feature type="region of interest" description="Disordered" evidence="1">
    <location>
        <begin position="160"/>
        <end position="182"/>
    </location>
</feature>
<dbReference type="RefSeq" id="XP_067927575.1">
    <property type="nucleotide sequence ID" value="XM_068060445.1"/>
</dbReference>
<feature type="compositionally biased region" description="Basic residues" evidence="1">
    <location>
        <begin position="67"/>
        <end position="79"/>
    </location>
</feature>
<feature type="non-terminal residue" evidence="2">
    <location>
        <position position="368"/>
    </location>
</feature>
<feature type="region of interest" description="Disordered" evidence="1">
    <location>
        <begin position="1"/>
        <end position="28"/>
    </location>
</feature>
<evidence type="ECO:0000313" key="3">
    <source>
        <dbReference type="Proteomes" id="UP000221165"/>
    </source>
</evidence>
<dbReference type="AlphaFoldDB" id="A0A2C6LEV5"/>
<keyword evidence="3" id="KW-1185">Reference proteome</keyword>
<name>A0A2C6LEV5_9APIC</name>
<dbReference type="GO" id="GO:0016779">
    <property type="term" value="F:nucleotidyltransferase activity"/>
    <property type="evidence" value="ECO:0007669"/>
    <property type="project" value="UniProtKB-KW"/>
</dbReference>
<evidence type="ECO:0000313" key="2">
    <source>
        <dbReference type="EMBL" id="PHJ25929.1"/>
    </source>
</evidence>
<proteinExistence type="predicted"/>
<dbReference type="VEuPathDB" id="ToxoDB:CSUI_000211"/>
<gene>
    <name evidence="2" type="ORF">CSUI_000211</name>
</gene>
<feature type="compositionally biased region" description="Low complexity" evidence="1">
    <location>
        <begin position="10"/>
        <end position="28"/>
    </location>
</feature>
<dbReference type="EMBL" id="MIGC01000098">
    <property type="protein sequence ID" value="PHJ25929.1"/>
    <property type="molecule type" value="Genomic_DNA"/>
</dbReference>
<feature type="compositionally biased region" description="Basic and acidic residues" evidence="1">
    <location>
        <begin position="253"/>
        <end position="266"/>
    </location>
</feature>
<comment type="caution">
    <text evidence="2">The sequence shown here is derived from an EMBL/GenBank/DDBJ whole genome shotgun (WGS) entry which is preliminary data.</text>
</comment>
<dbReference type="PROSITE" id="PS51257">
    <property type="entry name" value="PROKAR_LIPOPROTEIN"/>
    <property type="match status" value="1"/>
</dbReference>
<dbReference type="GeneID" id="94423656"/>
<reference evidence="2 3" key="1">
    <citation type="journal article" date="2017" name="Int. J. Parasitol.">
        <title>The genome of the protozoan parasite Cystoisospora suis and a reverse vaccinology approach to identify vaccine candidates.</title>
        <authorList>
            <person name="Palmieri N."/>
            <person name="Shrestha A."/>
            <person name="Ruttkowski B."/>
            <person name="Beck T."/>
            <person name="Vogl C."/>
            <person name="Tomley F."/>
            <person name="Blake D.P."/>
            <person name="Joachim A."/>
        </authorList>
    </citation>
    <scope>NUCLEOTIDE SEQUENCE [LARGE SCALE GENOMIC DNA]</scope>
    <source>
        <strain evidence="2 3">Wien I</strain>
    </source>
</reference>
<organism evidence="2 3">
    <name type="scientific">Cystoisospora suis</name>
    <dbReference type="NCBI Taxonomy" id="483139"/>
    <lineage>
        <taxon>Eukaryota</taxon>
        <taxon>Sar</taxon>
        <taxon>Alveolata</taxon>
        <taxon>Apicomplexa</taxon>
        <taxon>Conoidasida</taxon>
        <taxon>Coccidia</taxon>
        <taxon>Eucoccidiorida</taxon>
        <taxon>Eimeriorina</taxon>
        <taxon>Sarcocystidae</taxon>
        <taxon>Cystoisospora</taxon>
    </lineage>
</organism>
<accession>A0A2C6LEV5</accession>
<evidence type="ECO:0000256" key="1">
    <source>
        <dbReference type="SAM" id="MobiDB-lite"/>
    </source>
</evidence>
<feature type="region of interest" description="Disordered" evidence="1">
    <location>
        <begin position="213"/>
        <end position="266"/>
    </location>
</feature>
<dbReference type="Proteomes" id="UP000221165">
    <property type="component" value="Unassembled WGS sequence"/>
</dbReference>